<protein>
    <submittedName>
        <fullName evidence="1">Uncharacterized protein</fullName>
    </submittedName>
</protein>
<organism evidence="1">
    <name type="scientific">Rhizophora mucronata</name>
    <name type="common">Asiatic mangrove</name>
    <dbReference type="NCBI Taxonomy" id="61149"/>
    <lineage>
        <taxon>Eukaryota</taxon>
        <taxon>Viridiplantae</taxon>
        <taxon>Streptophyta</taxon>
        <taxon>Embryophyta</taxon>
        <taxon>Tracheophyta</taxon>
        <taxon>Spermatophyta</taxon>
        <taxon>Magnoliopsida</taxon>
        <taxon>eudicotyledons</taxon>
        <taxon>Gunneridae</taxon>
        <taxon>Pentapetalae</taxon>
        <taxon>rosids</taxon>
        <taxon>fabids</taxon>
        <taxon>Malpighiales</taxon>
        <taxon>Rhizophoraceae</taxon>
        <taxon>Rhizophora</taxon>
    </lineage>
</organism>
<evidence type="ECO:0000313" key="1">
    <source>
        <dbReference type="EMBL" id="MBX02211.1"/>
    </source>
</evidence>
<name>A0A2P2K944_RHIMU</name>
<sequence>MKPIDILSKHLNVSNELDIEINEPYMVFKVNIECAYCPFLAAVNNPFQ</sequence>
<proteinExistence type="predicted"/>
<accession>A0A2P2K944</accession>
<dbReference type="AlphaFoldDB" id="A0A2P2K944"/>
<reference evidence="1" key="1">
    <citation type="submission" date="2018-02" db="EMBL/GenBank/DDBJ databases">
        <title>Rhizophora mucronata_Transcriptome.</title>
        <authorList>
            <person name="Meera S.P."/>
            <person name="Sreeshan A."/>
            <person name="Augustine A."/>
        </authorList>
    </citation>
    <scope>NUCLEOTIDE SEQUENCE</scope>
    <source>
        <tissue evidence="1">Leaf</tissue>
    </source>
</reference>
<dbReference type="EMBL" id="GGEC01021727">
    <property type="protein sequence ID" value="MBX02211.1"/>
    <property type="molecule type" value="Transcribed_RNA"/>
</dbReference>